<feature type="compositionally biased region" description="Basic and acidic residues" evidence="1">
    <location>
        <begin position="106"/>
        <end position="123"/>
    </location>
</feature>
<dbReference type="STRING" id="13333.W1PE87"/>
<dbReference type="AlphaFoldDB" id="W1PE87"/>
<keyword evidence="4" id="KW-1185">Reference proteome</keyword>
<feature type="region of interest" description="Disordered" evidence="1">
    <location>
        <begin position="88"/>
        <end position="124"/>
    </location>
</feature>
<evidence type="ECO:0000313" key="4">
    <source>
        <dbReference type="Proteomes" id="UP000017836"/>
    </source>
</evidence>
<accession>W1PE87</accession>
<dbReference type="EMBL" id="KI393970">
    <property type="protein sequence ID" value="ERN05941.1"/>
    <property type="molecule type" value="Genomic_DNA"/>
</dbReference>
<dbReference type="Pfam" id="PF04059">
    <property type="entry name" value="RRM_2"/>
    <property type="match status" value="1"/>
</dbReference>
<dbReference type="InterPro" id="IPR007201">
    <property type="entry name" value="Mei2-like_Rrm_C"/>
</dbReference>
<evidence type="ECO:0000313" key="3">
    <source>
        <dbReference type="EMBL" id="ERN05941.1"/>
    </source>
</evidence>
<feature type="domain" description="Mei2-like C-terminal RNA recognition motif" evidence="2">
    <location>
        <begin position="142"/>
        <end position="189"/>
    </location>
</feature>
<dbReference type="HOGENOM" id="CLU_1268437_0_0_1"/>
<proteinExistence type="predicted"/>
<name>W1PE87_AMBTC</name>
<evidence type="ECO:0000259" key="2">
    <source>
        <dbReference type="Pfam" id="PF04059"/>
    </source>
</evidence>
<evidence type="ECO:0000256" key="1">
    <source>
        <dbReference type="SAM" id="MobiDB-lite"/>
    </source>
</evidence>
<protein>
    <recommendedName>
        <fullName evidence="2">Mei2-like C-terminal RNA recognition motif domain-containing protein</fullName>
    </recommendedName>
</protein>
<sequence length="189" mass="21751">MLPFYDYHPSLTLQPHPQQDCNQFSLPENPTTFYSPFPRHALPHCYYDDFLSRQSQPSVYSDFVSHIPATPLSFPFHERSPLVVDAPPRKARVSGSSKPRNVGLVRESRRERNGLWRPKEKSAENGSDPILIVEELSDAQSTTVMIKNIPNKLSRKMLVDLLENLCKEENEKGGILSEFDFVYLPMDFR</sequence>
<gene>
    <name evidence="3" type="ORF">AMTR_s00145p00055950</name>
</gene>
<reference evidence="4" key="1">
    <citation type="journal article" date="2013" name="Science">
        <title>The Amborella genome and the evolution of flowering plants.</title>
        <authorList>
            <consortium name="Amborella Genome Project"/>
        </authorList>
    </citation>
    <scope>NUCLEOTIDE SEQUENCE [LARGE SCALE GENOMIC DNA]</scope>
</reference>
<dbReference type="Proteomes" id="UP000017836">
    <property type="component" value="Unassembled WGS sequence"/>
</dbReference>
<dbReference type="Gramene" id="ERN05941">
    <property type="protein sequence ID" value="ERN05941"/>
    <property type="gene ID" value="AMTR_s00145p00055950"/>
</dbReference>
<organism evidence="3 4">
    <name type="scientific">Amborella trichopoda</name>
    <dbReference type="NCBI Taxonomy" id="13333"/>
    <lineage>
        <taxon>Eukaryota</taxon>
        <taxon>Viridiplantae</taxon>
        <taxon>Streptophyta</taxon>
        <taxon>Embryophyta</taxon>
        <taxon>Tracheophyta</taxon>
        <taxon>Spermatophyta</taxon>
        <taxon>Magnoliopsida</taxon>
        <taxon>Amborellales</taxon>
        <taxon>Amborellaceae</taxon>
        <taxon>Amborella</taxon>
    </lineage>
</organism>